<dbReference type="VEuPathDB" id="FungiDB:BO71DRAFT_189471"/>
<evidence type="ECO:0000313" key="3">
    <source>
        <dbReference type="EMBL" id="PYH95988.1"/>
    </source>
</evidence>
<organism evidence="3 4">
    <name type="scientific">Aspergillus ellipticus CBS 707.79</name>
    <dbReference type="NCBI Taxonomy" id="1448320"/>
    <lineage>
        <taxon>Eukaryota</taxon>
        <taxon>Fungi</taxon>
        <taxon>Dikarya</taxon>
        <taxon>Ascomycota</taxon>
        <taxon>Pezizomycotina</taxon>
        <taxon>Eurotiomycetes</taxon>
        <taxon>Eurotiomycetidae</taxon>
        <taxon>Eurotiales</taxon>
        <taxon>Aspergillaceae</taxon>
        <taxon>Aspergillus</taxon>
        <taxon>Aspergillus subgen. Circumdati</taxon>
    </lineage>
</organism>
<keyword evidence="2" id="KW-0812">Transmembrane</keyword>
<name>A0A319E5S2_9EURO</name>
<proteinExistence type="predicted"/>
<feature type="region of interest" description="Disordered" evidence="1">
    <location>
        <begin position="1"/>
        <end position="21"/>
    </location>
</feature>
<sequence>MIQRQPSFGRARAIGQASSPTLSNDSFASLLFKLAFLAVFFLGIIRFRIDSSLRSFCSVWYTMIPMDLWLVCPLDALTPPR</sequence>
<feature type="transmembrane region" description="Helical" evidence="2">
    <location>
        <begin position="27"/>
        <end position="45"/>
    </location>
</feature>
<keyword evidence="2" id="KW-0472">Membrane</keyword>
<keyword evidence="2" id="KW-1133">Transmembrane helix</keyword>
<evidence type="ECO:0000313" key="4">
    <source>
        <dbReference type="Proteomes" id="UP000247810"/>
    </source>
</evidence>
<evidence type="ECO:0000256" key="1">
    <source>
        <dbReference type="SAM" id="MobiDB-lite"/>
    </source>
</evidence>
<gene>
    <name evidence="3" type="ORF">BO71DRAFT_189471</name>
</gene>
<accession>A0A319E5S2</accession>
<reference evidence="3 4" key="1">
    <citation type="submission" date="2018-02" db="EMBL/GenBank/DDBJ databases">
        <title>The genomes of Aspergillus section Nigri reveals drivers in fungal speciation.</title>
        <authorList>
            <consortium name="DOE Joint Genome Institute"/>
            <person name="Vesth T.C."/>
            <person name="Nybo J."/>
            <person name="Theobald S."/>
            <person name="Brandl J."/>
            <person name="Frisvad J.C."/>
            <person name="Nielsen K.F."/>
            <person name="Lyhne E.K."/>
            <person name="Kogle M.E."/>
            <person name="Kuo A."/>
            <person name="Riley R."/>
            <person name="Clum A."/>
            <person name="Nolan M."/>
            <person name="Lipzen A."/>
            <person name="Salamov A."/>
            <person name="Henrissat B."/>
            <person name="Wiebenga A."/>
            <person name="De vries R.P."/>
            <person name="Grigoriev I.V."/>
            <person name="Mortensen U.H."/>
            <person name="Andersen M.R."/>
            <person name="Baker S.E."/>
        </authorList>
    </citation>
    <scope>NUCLEOTIDE SEQUENCE [LARGE SCALE GENOMIC DNA]</scope>
    <source>
        <strain evidence="3 4">CBS 707.79</strain>
    </source>
</reference>
<protein>
    <submittedName>
        <fullName evidence="3">Uncharacterized protein</fullName>
    </submittedName>
</protein>
<dbReference type="Proteomes" id="UP000247810">
    <property type="component" value="Unassembled WGS sequence"/>
</dbReference>
<keyword evidence="4" id="KW-1185">Reference proteome</keyword>
<evidence type="ECO:0000256" key="2">
    <source>
        <dbReference type="SAM" id="Phobius"/>
    </source>
</evidence>
<dbReference type="EMBL" id="KZ825844">
    <property type="protein sequence ID" value="PYH95988.1"/>
    <property type="molecule type" value="Genomic_DNA"/>
</dbReference>
<dbReference type="AlphaFoldDB" id="A0A319E5S2"/>